<organism evidence="2 3">
    <name type="scientific">Aquimarina celericrescens</name>
    <dbReference type="NCBI Taxonomy" id="1964542"/>
    <lineage>
        <taxon>Bacteria</taxon>
        <taxon>Pseudomonadati</taxon>
        <taxon>Bacteroidota</taxon>
        <taxon>Flavobacteriia</taxon>
        <taxon>Flavobacteriales</taxon>
        <taxon>Flavobacteriaceae</taxon>
        <taxon>Aquimarina</taxon>
    </lineage>
</organism>
<protein>
    <submittedName>
        <fullName evidence="2">Uncharacterized protein</fullName>
    </submittedName>
</protein>
<keyword evidence="1" id="KW-0812">Transmembrane</keyword>
<gene>
    <name evidence="2" type="ORF">ACFSJT_20410</name>
</gene>
<evidence type="ECO:0000256" key="1">
    <source>
        <dbReference type="SAM" id="Phobius"/>
    </source>
</evidence>
<name>A0ABW5B386_9FLAO</name>
<feature type="transmembrane region" description="Helical" evidence="1">
    <location>
        <begin position="12"/>
        <end position="33"/>
    </location>
</feature>
<evidence type="ECO:0000313" key="3">
    <source>
        <dbReference type="Proteomes" id="UP001597344"/>
    </source>
</evidence>
<sequence length="84" mass="9814">MFKEIISSKKYWISVSFIGLGFIVLFSLIEHIMQYSGLAIDSFINDKIANGNWVRYFISRVAGGLVYGMIMAYYFELRKRKSNR</sequence>
<proteinExistence type="predicted"/>
<reference evidence="3" key="1">
    <citation type="journal article" date="2019" name="Int. J. Syst. Evol. Microbiol.">
        <title>The Global Catalogue of Microorganisms (GCM) 10K type strain sequencing project: providing services to taxonomists for standard genome sequencing and annotation.</title>
        <authorList>
            <consortium name="The Broad Institute Genomics Platform"/>
            <consortium name="The Broad Institute Genome Sequencing Center for Infectious Disease"/>
            <person name="Wu L."/>
            <person name="Ma J."/>
        </authorList>
    </citation>
    <scope>NUCLEOTIDE SEQUENCE [LARGE SCALE GENOMIC DNA]</scope>
    <source>
        <strain evidence="3">DT92</strain>
    </source>
</reference>
<accession>A0ABW5B386</accession>
<dbReference type="RefSeq" id="WP_378322215.1">
    <property type="nucleotide sequence ID" value="NZ_JBHUHY010000034.1"/>
</dbReference>
<dbReference type="Proteomes" id="UP001597344">
    <property type="component" value="Unassembled WGS sequence"/>
</dbReference>
<comment type="caution">
    <text evidence="2">The sequence shown here is derived from an EMBL/GenBank/DDBJ whole genome shotgun (WGS) entry which is preliminary data.</text>
</comment>
<evidence type="ECO:0000313" key="2">
    <source>
        <dbReference type="EMBL" id="MFD2189175.1"/>
    </source>
</evidence>
<keyword evidence="1" id="KW-1133">Transmembrane helix</keyword>
<keyword evidence="3" id="KW-1185">Reference proteome</keyword>
<feature type="transmembrane region" description="Helical" evidence="1">
    <location>
        <begin position="53"/>
        <end position="75"/>
    </location>
</feature>
<dbReference type="EMBL" id="JBHUHY010000034">
    <property type="protein sequence ID" value="MFD2189175.1"/>
    <property type="molecule type" value="Genomic_DNA"/>
</dbReference>
<keyword evidence="1" id="KW-0472">Membrane</keyword>